<evidence type="ECO:0000313" key="1">
    <source>
        <dbReference type="EMBL" id="KAK1419311.1"/>
    </source>
</evidence>
<name>A0AAD8NSS3_TARER</name>
<reference evidence="1" key="1">
    <citation type="journal article" date="2023" name="bioRxiv">
        <title>Improved chromosome-level genome assembly for marigold (Tagetes erecta).</title>
        <authorList>
            <person name="Jiang F."/>
            <person name="Yuan L."/>
            <person name="Wang S."/>
            <person name="Wang H."/>
            <person name="Xu D."/>
            <person name="Wang A."/>
            <person name="Fan W."/>
        </authorList>
    </citation>
    <scope>NUCLEOTIDE SEQUENCE</scope>
    <source>
        <strain evidence="1">WSJ</strain>
        <tissue evidence="1">Leaf</tissue>
    </source>
</reference>
<proteinExistence type="predicted"/>
<evidence type="ECO:0000313" key="2">
    <source>
        <dbReference type="Proteomes" id="UP001229421"/>
    </source>
</evidence>
<sequence length="89" mass="10346">MMADARNHDIQRQSLMTMEVGVQETVVVVQFREVDAMRARKRVNLWMGTDNATSDAAALIVAHLLQSIKWFFCKRLVKVKYFSLNFQLK</sequence>
<comment type="caution">
    <text evidence="1">The sequence shown here is derived from an EMBL/GenBank/DDBJ whole genome shotgun (WGS) entry which is preliminary data.</text>
</comment>
<protein>
    <submittedName>
        <fullName evidence="1">Uncharacterized protein</fullName>
    </submittedName>
</protein>
<gene>
    <name evidence="1" type="ORF">QVD17_28476</name>
</gene>
<dbReference type="Proteomes" id="UP001229421">
    <property type="component" value="Unassembled WGS sequence"/>
</dbReference>
<dbReference type="AlphaFoldDB" id="A0AAD8NSS3"/>
<accession>A0AAD8NSS3</accession>
<organism evidence="1 2">
    <name type="scientific">Tagetes erecta</name>
    <name type="common">African marigold</name>
    <dbReference type="NCBI Taxonomy" id="13708"/>
    <lineage>
        <taxon>Eukaryota</taxon>
        <taxon>Viridiplantae</taxon>
        <taxon>Streptophyta</taxon>
        <taxon>Embryophyta</taxon>
        <taxon>Tracheophyta</taxon>
        <taxon>Spermatophyta</taxon>
        <taxon>Magnoliopsida</taxon>
        <taxon>eudicotyledons</taxon>
        <taxon>Gunneridae</taxon>
        <taxon>Pentapetalae</taxon>
        <taxon>asterids</taxon>
        <taxon>campanulids</taxon>
        <taxon>Asterales</taxon>
        <taxon>Asteraceae</taxon>
        <taxon>Asteroideae</taxon>
        <taxon>Heliantheae alliance</taxon>
        <taxon>Tageteae</taxon>
        <taxon>Tagetes</taxon>
    </lineage>
</organism>
<dbReference type="EMBL" id="JAUHHV010000007">
    <property type="protein sequence ID" value="KAK1419311.1"/>
    <property type="molecule type" value="Genomic_DNA"/>
</dbReference>
<keyword evidence="2" id="KW-1185">Reference proteome</keyword>